<dbReference type="InterPro" id="IPR035658">
    <property type="entry name" value="TrbF"/>
</dbReference>
<dbReference type="AlphaFoldDB" id="A0A1H9NF62"/>
<evidence type="ECO:0000256" key="1">
    <source>
        <dbReference type="ARBA" id="ARBA00004167"/>
    </source>
</evidence>
<gene>
    <name evidence="7" type="ORF">SAMN02982919_02178</name>
</gene>
<evidence type="ECO:0000256" key="4">
    <source>
        <dbReference type="ARBA" id="ARBA00023136"/>
    </source>
</evidence>
<keyword evidence="8" id="KW-1185">Reference proteome</keyword>
<evidence type="ECO:0000256" key="3">
    <source>
        <dbReference type="ARBA" id="ARBA00022989"/>
    </source>
</evidence>
<proteinExistence type="predicted"/>
<evidence type="ECO:0000256" key="2">
    <source>
        <dbReference type="ARBA" id="ARBA00022692"/>
    </source>
</evidence>
<dbReference type="CDD" id="cd16425">
    <property type="entry name" value="TrbF"/>
    <property type="match status" value="1"/>
</dbReference>
<reference evidence="7 8" key="1">
    <citation type="submission" date="2016-10" db="EMBL/GenBank/DDBJ databases">
        <authorList>
            <person name="de Groot N.N."/>
        </authorList>
    </citation>
    <scope>NUCLEOTIDE SEQUENCE [LARGE SCALE GENOMIC DNA]</scope>
    <source>
        <strain evidence="7 8">ATCC 35958</strain>
    </source>
</reference>
<feature type="transmembrane region" description="Helical" evidence="5">
    <location>
        <begin position="23"/>
        <end position="45"/>
    </location>
</feature>
<dbReference type="EMBL" id="FOGD01000007">
    <property type="protein sequence ID" value="SER34023.1"/>
    <property type="molecule type" value="Genomic_DNA"/>
</dbReference>
<name>A0A1H9NF62_9BURK</name>
<dbReference type="GO" id="GO:0016020">
    <property type="term" value="C:membrane"/>
    <property type="evidence" value="ECO:0007669"/>
    <property type="project" value="UniProtKB-SubCell"/>
</dbReference>
<evidence type="ECO:0000313" key="7">
    <source>
        <dbReference type="EMBL" id="SER34023.1"/>
    </source>
</evidence>
<keyword evidence="3 5" id="KW-1133">Transmembrane helix</keyword>
<dbReference type="STRING" id="180197.SAMN02982919_02178"/>
<dbReference type="Gene3D" id="3.10.450.230">
    <property type="entry name" value="VirB8 protein"/>
    <property type="match status" value="1"/>
</dbReference>
<accession>A0A1H9NF62</accession>
<protein>
    <submittedName>
        <fullName evidence="7">Type IV secretion system protein VirB5</fullName>
    </submittedName>
</protein>
<dbReference type="SUPFAM" id="SSF54427">
    <property type="entry name" value="NTF2-like"/>
    <property type="match status" value="1"/>
</dbReference>
<dbReference type="InterPro" id="IPR032710">
    <property type="entry name" value="NTF2-like_dom_sf"/>
</dbReference>
<dbReference type="Proteomes" id="UP000199766">
    <property type="component" value="Unassembled WGS sequence"/>
</dbReference>
<feature type="domain" description="Bacterial virulence protein VirB8" evidence="6">
    <location>
        <begin position="5"/>
        <end position="210"/>
    </location>
</feature>
<sequence>MEEAAVRAYYERGSKQAVDGNRWRVTAIGALLTVMMLSAGIVVMASRQDIYVMQVSKDASGQLQVGGVASKFEADEEAQMAWALNYAQTLTEITPAIWRRNVDRTMSLSVGISQDQVRAYLQQPTSNPAGLLSKNELYVREFKRKSINKIANNTYLIRYELISRIVPNAQPEKKSYSMSISLTNIGHKTRDDVFKNPEGLAALNFSISEDKGN</sequence>
<comment type="subcellular location">
    <subcellularLocation>
        <location evidence="1">Membrane</location>
        <topology evidence="1">Single-pass membrane protein</topology>
    </subcellularLocation>
</comment>
<evidence type="ECO:0000256" key="5">
    <source>
        <dbReference type="SAM" id="Phobius"/>
    </source>
</evidence>
<evidence type="ECO:0000259" key="6">
    <source>
        <dbReference type="Pfam" id="PF04335"/>
    </source>
</evidence>
<evidence type="ECO:0000313" key="8">
    <source>
        <dbReference type="Proteomes" id="UP000199766"/>
    </source>
</evidence>
<keyword evidence="4 5" id="KW-0472">Membrane</keyword>
<organism evidence="7 8">
    <name type="scientific">Giesbergeria anulus</name>
    <dbReference type="NCBI Taxonomy" id="180197"/>
    <lineage>
        <taxon>Bacteria</taxon>
        <taxon>Pseudomonadati</taxon>
        <taxon>Pseudomonadota</taxon>
        <taxon>Betaproteobacteria</taxon>
        <taxon>Burkholderiales</taxon>
        <taxon>Comamonadaceae</taxon>
        <taxon>Giesbergeria</taxon>
    </lineage>
</organism>
<dbReference type="InterPro" id="IPR007430">
    <property type="entry name" value="VirB8"/>
</dbReference>
<keyword evidence="2 5" id="KW-0812">Transmembrane</keyword>
<dbReference type="Pfam" id="PF04335">
    <property type="entry name" value="VirB8"/>
    <property type="match status" value="1"/>
</dbReference>